<comment type="caution">
    <text evidence="1">The sequence shown here is derived from an EMBL/GenBank/DDBJ whole genome shotgun (WGS) entry which is preliminary data.</text>
</comment>
<gene>
    <name evidence="1" type="ORF">A1OK_19440</name>
</gene>
<organism evidence="1 2">
    <name type="scientific">Enterovibrio norvegicus FF-454</name>
    <dbReference type="NCBI Taxonomy" id="1185651"/>
    <lineage>
        <taxon>Bacteria</taxon>
        <taxon>Pseudomonadati</taxon>
        <taxon>Pseudomonadota</taxon>
        <taxon>Gammaproteobacteria</taxon>
        <taxon>Vibrionales</taxon>
        <taxon>Vibrionaceae</taxon>
        <taxon>Enterovibrio</taxon>
    </lineage>
</organism>
<proteinExistence type="predicted"/>
<protein>
    <submittedName>
        <fullName evidence="1">Uncharacterized protein</fullName>
    </submittedName>
</protein>
<name>A0A1E5CB66_9GAMM</name>
<sequence length="112" mass="12615">MGNAALLPEEMKLNVICRLEPGCLGPQGASKIDDFCQYIEQDMQALNSDSVTLNVVPRNDKSLPEIQFTVMGKMMSRSQAAKYLERLDQSLDDFEALFEGKLETLIDKYMGY</sequence>
<dbReference type="AlphaFoldDB" id="A0A1E5CB66"/>
<evidence type="ECO:0000313" key="2">
    <source>
        <dbReference type="Proteomes" id="UP000095039"/>
    </source>
</evidence>
<accession>A0A1E5CB66</accession>
<keyword evidence="2" id="KW-1185">Reference proteome</keyword>
<dbReference type="EMBL" id="AJWN02000032">
    <property type="protein sequence ID" value="OEE62764.1"/>
    <property type="molecule type" value="Genomic_DNA"/>
</dbReference>
<evidence type="ECO:0000313" key="1">
    <source>
        <dbReference type="EMBL" id="OEE62764.1"/>
    </source>
</evidence>
<reference evidence="1 2" key="1">
    <citation type="journal article" date="2012" name="Science">
        <title>Ecological populations of bacteria act as socially cohesive units of antibiotic production and resistance.</title>
        <authorList>
            <person name="Cordero O.X."/>
            <person name="Wildschutte H."/>
            <person name="Kirkup B."/>
            <person name="Proehl S."/>
            <person name="Ngo L."/>
            <person name="Hussain F."/>
            <person name="Le Roux F."/>
            <person name="Mincer T."/>
            <person name="Polz M.F."/>
        </authorList>
    </citation>
    <scope>NUCLEOTIDE SEQUENCE [LARGE SCALE GENOMIC DNA]</scope>
    <source>
        <strain evidence="1 2">FF-454</strain>
    </source>
</reference>
<dbReference type="Proteomes" id="UP000095039">
    <property type="component" value="Unassembled WGS sequence"/>
</dbReference>
<dbReference type="RefSeq" id="WP_016958452.1">
    <property type="nucleotide sequence ID" value="NZ_AJWN02000032.1"/>
</dbReference>